<dbReference type="RefSeq" id="XP_036367923.1">
    <property type="nucleotide sequence ID" value="XM_036512030.1"/>
</dbReference>
<feature type="domain" description="ISXO2-like transposase" evidence="1">
    <location>
        <begin position="141"/>
        <end position="283"/>
    </location>
</feature>
<name>A0A7E6FM42_9MOLL</name>
<reference evidence="3 4" key="1">
    <citation type="submission" date="2025-08" db="UniProtKB">
        <authorList>
            <consortium name="RefSeq"/>
        </authorList>
    </citation>
    <scope>IDENTIFICATION</scope>
</reference>
<evidence type="ECO:0000313" key="7">
    <source>
        <dbReference type="RefSeq" id="XP_036367925.1"/>
    </source>
</evidence>
<evidence type="ECO:0000259" key="1">
    <source>
        <dbReference type="SMART" id="SM01126"/>
    </source>
</evidence>
<dbReference type="InterPro" id="IPR053164">
    <property type="entry name" value="IS1016-like_transposase"/>
</dbReference>
<accession>A0A7E6FM42</accession>
<dbReference type="InterPro" id="IPR024445">
    <property type="entry name" value="Tnp_ISXO2-like"/>
</dbReference>
<evidence type="ECO:0000313" key="3">
    <source>
        <dbReference type="RefSeq" id="XP_036367921.1"/>
    </source>
</evidence>
<dbReference type="AlphaFoldDB" id="A0A7E6FM42"/>
<protein>
    <submittedName>
        <fullName evidence="3 4">Uncharacterized protein LOC118767442</fullName>
    </submittedName>
</protein>
<organism evidence="2 4">
    <name type="scientific">Octopus sinensis</name>
    <name type="common">East Asian common octopus</name>
    <dbReference type="NCBI Taxonomy" id="2607531"/>
    <lineage>
        <taxon>Eukaryota</taxon>
        <taxon>Metazoa</taxon>
        <taxon>Spiralia</taxon>
        <taxon>Lophotrochozoa</taxon>
        <taxon>Mollusca</taxon>
        <taxon>Cephalopoda</taxon>
        <taxon>Coleoidea</taxon>
        <taxon>Octopodiformes</taxon>
        <taxon>Octopoda</taxon>
        <taxon>Incirrata</taxon>
        <taxon>Octopodidae</taxon>
        <taxon>Octopus</taxon>
    </lineage>
</organism>
<evidence type="ECO:0000313" key="2">
    <source>
        <dbReference type="Proteomes" id="UP000515154"/>
    </source>
</evidence>
<dbReference type="PANTHER" id="PTHR47163:SF2">
    <property type="entry name" value="SI:DKEY-17M8.2"/>
    <property type="match status" value="1"/>
</dbReference>
<evidence type="ECO:0000313" key="6">
    <source>
        <dbReference type="RefSeq" id="XP_036367924.1"/>
    </source>
</evidence>
<dbReference type="RefSeq" id="XP_036367922.1">
    <property type="nucleotide sequence ID" value="XM_036512029.1"/>
</dbReference>
<sequence length="314" mass="36885">MSCATCQRIYYDCIYDFYKQNEESIVFLRNHGVLPTDVICPRCRSECVYIKEEHLWQCRSYTDAESRKRQQCRYSVSDFKGSFLDNALIPPWKVVLFVNEFLNQTWSDMILMAKQEMCLRAQEWRSFCCGVTENWLHKQEQIGGESIEVEIGEALIVHRKPDRGPILNQVWLFGGLERTSKRRFVVPLINKERDKATLVPLIQTFIKPGSVIYSDTGAAYSDLSSLGYHHYVINHSENSDQTHIHTQNIERLWREIKWSMRRLSSTGSKYFHQYLARYLFISSEKDKTVLHHKFFREAAQLYVPLSDQPCPSTT</sequence>
<dbReference type="PANTHER" id="PTHR47163">
    <property type="entry name" value="DDE_TNP_IS1595 DOMAIN-CONTAINING PROTEIN"/>
    <property type="match status" value="1"/>
</dbReference>
<dbReference type="KEGG" id="osn:118767442"/>
<dbReference type="SMART" id="SM01126">
    <property type="entry name" value="DDE_Tnp_IS1595"/>
    <property type="match status" value="1"/>
</dbReference>
<evidence type="ECO:0000313" key="4">
    <source>
        <dbReference type="RefSeq" id="XP_036367922.1"/>
    </source>
</evidence>
<dbReference type="RefSeq" id="XP_036367924.1">
    <property type="nucleotide sequence ID" value="XM_036512031.1"/>
</dbReference>
<keyword evidence="2" id="KW-1185">Reference proteome</keyword>
<dbReference type="Pfam" id="PF12762">
    <property type="entry name" value="DDE_Tnp_IS1595"/>
    <property type="match status" value="1"/>
</dbReference>
<gene>
    <name evidence="3 4 5 6 7" type="primary">LOC118767442</name>
</gene>
<evidence type="ECO:0000313" key="5">
    <source>
        <dbReference type="RefSeq" id="XP_036367923.1"/>
    </source>
</evidence>
<dbReference type="Proteomes" id="UP000515154">
    <property type="component" value="Linkage group LG21"/>
</dbReference>
<dbReference type="RefSeq" id="XP_036367921.1">
    <property type="nucleotide sequence ID" value="XM_036512028.1"/>
</dbReference>
<dbReference type="RefSeq" id="XP_036367925.1">
    <property type="nucleotide sequence ID" value="XM_036512032.1"/>
</dbReference>
<proteinExistence type="predicted"/>